<dbReference type="Gene3D" id="3.40.50.300">
    <property type="entry name" value="P-loop containing nucleotide triphosphate hydrolases"/>
    <property type="match status" value="1"/>
</dbReference>
<keyword evidence="6" id="KW-1185">Reference proteome</keyword>
<sequence length="315" mass="35341">MAAQCRVQPGRSVFHRCLQKPGGCIHFASLCKGRRLCRQFGIALRQGFPNTPVLQEHGFQHAQPFRRQPGDRSLHFFGTRNPGHFMQTLTADSITKSFGSRQVLNGVYLSCQTGRVTGLLGRNGSGKSTLLKIVYGIEPASFQHVRINGRHYNRPYRSGLLHLLSQNYEIPAQLHTGSFIGISCFKYREVLSALPFVKDRLNMGIHTLSGGERRFLFVLAAIYSDAPFVLLDEPFANLSPLLAEEAMQHIKAMKAHKAFVLTDHRYAQLISCSDDLILLHNNSNYTIRAPEELVRYGYLPQGAFIPESESFPSPL</sequence>
<evidence type="ECO:0000256" key="3">
    <source>
        <dbReference type="ARBA" id="ARBA00022840"/>
    </source>
</evidence>
<dbReference type="Proteomes" id="UP000240912">
    <property type="component" value="Unassembled WGS sequence"/>
</dbReference>
<dbReference type="Pfam" id="PF00005">
    <property type="entry name" value="ABC_tran"/>
    <property type="match status" value="1"/>
</dbReference>
<dbReference type="InterPro" id="IPR051782">
    <property type="entry name" value="ABC_Transporter_VariousFunc"/>
</dbReference>
<evidence type="ECO:0000259" key="4">
    <source>
        <dbReference type="PROSITE" id="PS50893"/>
    </source>
</evidence>
<comment type="caution">
    <text evidence="5">The sequence shown here is derived from an EMBL/GenBank/DDBJ whole genome shotgun (WGS) entry which is preliminary data.</text>
</comment>
<dbReference type="GO" id="GO:0005524">
    <property type="term" value="F:ATP binding"/>
    <property type="evidence" value="ECO:0007669"/>
    <property type="project" value="UniProtKB-KW"/>
</dbReference>
<keyword evidence="2" id="KW-0547">Nucleotide-binding</keyword>
<evidence type="ECO:0000256" key="2">
    <source>
        <dbReference type="ARBA" id="ARBA00022741"/>
    </source>
</evidence>
<keyword evidence="3" id="KW-0067">ATP-binding</keyword>
<dbReference type="InterPro" id="IPR003593">
    <property type="entry name" value="AAA+_ATPase"/>
</dbReference>
<keyword evidence="1" id="KW-0813">Transport</keyword>
<dbReference type="OrthoDB" id="9785229at2"/>
<organism evidence="5 6">
    <name type="scientific">Pedobacter yulinensis</name>
    <dbReference type="NCBI Taxonomy" id="2126353"/>
    <lineage>
        <taxon>Bacteria</taxon>
        <taxon>Pseudomonadati</taxon>
        <taxon>Bacteroidota</taxon>
        <taxon>Sphingobacteriia</taxon>
        <taxon>Sphingobacteriales</taxon>
        <taxon>Sphingobacteriaceae</taxon>
        <taxon>Pedobacter</taxon>
    </lineage>
</organism>
<name>A0A2T3HM83_9SPHI</name>
<dbReference type="EMBL" id="PYLS01000005">
    <property type="protein sequence ID" value="PST83481.1"/>
    <property type="molecule type" value="Genomic_DNA"/>
</dbReference>
<dbReference type="PANTHER" id="PTHR42939:SF1">
    <property type="entry name" value="ABC TRANSPORTER ATP-BINDING PROTEIN ALBC-RELATED"/>
    <property type="match status" value="1"/>
</dbReference>
<dbReference type="GO" id="GO:0016887">
    <property type="term" value="F:ATP hydrolysis activity"/>
    <property type="evidence" value="ECO:0007669"/>
    <property type="project" value="InterPro"/>
</dbReference>
<evidence type="ECO:0000313" key="6">
    <source>
        <dbReference type="Proteomes" id="UP000240912"/>
    </source>
</evidence>
<evidence type="ECO:0000313" key="5">
    <source>
        <dbReference type="EMBL" id="PST83481.1"/>
    </source>
</evidence>
<dbReference type="InterPro" id="IPR027417">
    <property type="entry name" value="P-loop_NTPase"/>
</dbReference>
<dbReference type="AlphaFoldDB" id="A0A2T3HM83"/>
<dbReference type="SUPFAM" id="SSF52540">
    <property type="entry name" value="P-loop containing nucleoside triphosphate hydrolases"/>
    <property type="match status" value="1"/>
</dbReference>
<gene>
    <name evidence="5" type="ORF">C7T94_13035</name>
</gene>
<protein>
    <recommendedName>
        <fullName evidence="4">ABC transporter domain-containing protein</fullName>
    </recommendedName>
</protein>
<dbReference type="PROSITE" id="PS50893">
    <property type="entry name" value="ABC_TRANSPORTER_2"/>
    <property type="match status" value="1"/>
</dbReference>
<evidence type="ECO:0000256" key="1">
    <source>
        <dbReference type="ARBA" id="ARBA00022448"/>
    </source>
</evidence>
<proteinExistence type="predicted"/>
<feature type="domain" description="ABC transporter" evidence="4">
    <location>
        <begin position="89"/>
        <end position="306"/>
    </location>
</feature>
<accession>A0A2T3HM83</accession>
<dbReference type="PANTHER" id="PTHR42939">
    <property type="entry name" value="ABC TRANSPORTER ATP-BINDING PROTEIN ALBC-RELATED"/>
    <property type="match status" value="1"/>
</dbReference>
<dbReference type="InterPro" id="IPR003439">
    <property type="entry name" value="ABC_transporter-like_ATP-bd"/>
</dbReference>
<reference evidence="5 6" key="1">
    <citation type="submission" date="2018-03" db="EMBL/GenBank/DDBJ databases">
        <authorList>
            <person name="Keele B.F."/>
        </authorList>
    </citation>
    <scope>NUCLEOTIDE SEQUENCE [LARGE SCALE GENOMIC DNA]</scope>
    <source>
        <strain evidence="5 6">YL28-9</strain>
    </source>
</reference>
<dbReference type="SMART" id="SM00382">
    <property type="entry name" value="AAA"/>
    <property type="match status" value="1"/>
</dbReference>